<proteinExistence type="predicted"/>
<dbReference type="AlphaFoldDB" id="A0A8S0UDK6"/>
<keyword evidence="2" id="KW-1133">Transmembrane helix</keyword>
<dbReference type="InterPro" id="IPR049224">
    <property type="entry name" value="DUF6821"/>
</dbReference>
<evidence type="ECO:0000259" key="3">
    <source>
        <dbReference type="Pfam" id="PF20705"/>
    </source>
</evidence>
<name>A0A8S0UDK6_OLEEU</name>
<protein>
    <recommendedName>
        <fullName evidence="3">DUF6821 domain-containing protein</fullName>
    </recommendedName>
</protein>
<feature type="compositionally biased region" description="Basic and acidic residues" evidence="1">
    <location>
        <begin position="65"/>
        <end position="77"/>
    </location>
</feature>
<accession>A0A8S0UDK6</accession>
<feature type="compositionally biased region" description="Polar residues" evidence="1">
    <location>
        <begin position="1"/>
        <end position="10"/>
    </location>
</feature>
<dbReference type="PANTHER" id="PTHR33646">
    <property type="entry name" value="GB|AAF00631.1"/>
    <property type="match status" value="1"/>
</dbReference>
<feature type="region of interest" description="Disordered" evidence="1">
    <location>
        <begin position="1"/>
        <end position="26"/>
    </location>
</feature>
<feature type="domain" description="DUF6821" evidence="3">
    <location>
        <begin position="120"/>
        <end position="295"/>
    </location>
</feature>
<keyword evidence="2" id="KW-0812">Transmembrane</keyword>
<keyword evidence="2" id="KW-0472">Membrane</keyword>
<dbReference type="EMBL" id="CACTIH010007521">
    <property type="protein sequence ID" value="CAA3015033.1"/>
    <property type="molecule type" value="Genomic_DNA"/>
</dbReference>
<evidence type="ECO:0000256" key="1">
    <source>
        <dbReference type="SAM" id="MobiDB-lite"/>
    </source>
</evidence>
<evidence type="ECO:0000313" key="4">
    <source>
        <dbReference type="EMBL" id="CAA3015033.1"/>
    </source>
</evidence>
<dbReference type="PANTHER" id="PTHR33646:SF6">
    <property type="entry name" value="TRANSMEMBRANE PROTEIN"/>
    <property type="match status" value="1"/>
</dbReference>
<evidence type="ECO:0000313" key="5">
    <source>
        <dbReference type="Proteomes" id="UP000594638"/>
    </source>
</evidence>
<sequence length="311" mass="35429">METVDATNEFQDWEVLHPNSDSESESTLLQMPCSVDTFEEIDSEGIIRANYFSLDSRNRYVTAHGEDSVDNKSDNRSLIDPGLEENPNRYLSKESDEFSSDSSSAKFNDFVCTNEMGSEDIKQITLQKVEEAQFLGKNYYSTSGEVEEGSIKLNELEENSEIDMKEKANLCEGLEVSGEDKCERKDSRNEIEGINEKETAKSHEIVNRGVLWWKMPMEFMRYCVFRVSPVWTVSVAAAMIGFLIVGRRLYKMKKKTRALQIKVTVDNKKVSQVMNRAARLNEAFYVVKRLPIIRPSLPAVGVTTWPVASIR</sequence>
<organism evidence="4 5">
    <name type="scientific">Olea europaea subsp. europaea</name>
    <dbReference type="NCBI Taxonomy" id="158383"/>
    <lineage>
        <taxon>Eukaryota</taxon>
        <taxon>Viridiplantae</taxon>
        <taxon>Streptophyta</taxon>
        <taxon>Embryophyta</taxon>
        <taxon>Tracheophyta</taxon>
        <taxon>Spermatophyta</taxon>
        <taxon>Magnoliopsida</taxon>
        <taxon>eudicotyledons</taxon>
        <taxon>Gunneridae</taxon>
        <taxon>Pentapetalae</taxon>
        <taxon>asterids</taxon>
        <taxon>lamiids</taxon>
        <taxon>Lamiales</taxon>
        <taxon>Oleaceae</taxon>
        <taxon>Oleeae</taxon>
        <taxon>Olea</taxon>
    </lineage>
</organism>
<feature type="region of interest" description="Disordered" evidence="1">
    <location>
        <begin position="65"/>
        <end position="98"/>
    </location>
</feature>
<keyword evidence="5" id="KW-1185">Reference proteome</keyword>
<reference evidence="4 5" key="1">
    <citation type="submission" date="2019-12" db="EMBL/GenBank/DDBJ databases">
        <authorList>
            <person name="Alioto T."/>
            <person name="Alioto T."/>
            <person name="Gomez Garrido J."/>
        </authorList>
    </citation>
    <scope>NUCLEOTIDE SEQUENCE [LARGE SCALE GENOMIC DNA]</scope>
</reference>
<evidence type="ECO:0000256" key="2">
    <source>
        <dbReference type="SAM" id="Phobius"/>
    </source>
</evidence>
<gene>
    <name evidence="4" type="ORF">OLEA9_A116302</name>
</gene>
<dbReference type="Gramene" id="OE9A116302T1">
    <property type="protein sequence ID" value="OE9A116302C1"/>
    <property type="gene ID" value="OE9A116302"/>
</dbReference>
<feature type="transmembrane region" description="Helical" evidence="2">
    <location>
        <begin position="230"/>
        <end position="250"/>
    </location>
</feature>
<dbReference type="InterPro" id="IPR045883">
    <property type="entry name" value="At4g13530-like"/>
</dbReference>
<dbReference type="Pfam" id="PF20705">
    <property type="entry name" value="DUF6821"/>
    <property type="match status" value="1"/>
</dbReference>
<comment type="caution">
    <text evidence="4">The sequence shown here is derived from an EMBL/GenBank/DDBJ whole genome shotgun (WGS) entry which is preliminary data.</text>
</comment>
<dbReference type="OrthoDB" id="1931521at2759"/>
<dbReference type="Proteomes" id="UP000594638">
    <property type="component" value="Unassembled WGS sequence"/>
</dbReference>